<accession>A0A165E1Z3</accession>
<gene>
    <name evidence="9" type="ORF">EXIGLDRAFT_841176</name>
</gene>
<keyword evidence="6 7" id="KW-0539">Nucleus</keyword>
<organism evidence="9 10">
    <name type="scientific">Exidia glandulosa HHB12029</name>
    <dbReference type="NCBI Taxonomy" id="1314781"/>
    <lineage>
        <taxon>Eukaryota</taxon>
        <taxon>Fungi</taxon>
        <taxon>Dikarya</taxon>
        <taxon>Basidiomycota</taxon>
        <taxon>Agaricomycotina</taxon>
        <taxon>Agaricomycetes</taxon>
        <taxon>Auriculariales</taxon>
        <taxon>Exidiaceae</taxon>
        <taxon>Exidia</taxon>
    </lineage>
</organism>
<dbReference type="GO" id="GO:0003712">
    <property type="term" value="F:transcription coregulator activity"/>
    <property type="evidence" value="ECO:0007669"/>
    <property type="project" value="InterPro"/>
</dbReference>
<dbReference type="OrthoDB" id="544685at2759"/>
<keyword evidence="10" id="KW-1185">Reference proteome</keyword>
<evidence type="ECO:0000313" key="9">
    <source>
        <dbReference type="EMBL" id="KZV85891.1"/>
    </source>
</evidence>
<proteinExistence type="inferred from homology"/>
<evidence type="ECO:0000256" key="2">
    <source>
        <dbReference type="ARBA" id="ARBA00006210"/>
    </source>
</evidence>
<evidence type="ECO:0000256" key="5">
    <source>
        <dbReference type="ARBA" id="ARBA00023163"/>
    </source>
</evidence>
<dbReference type="InParanoid" id="A0A165E1Z3"/>
<keyword evidence="5 7" id="KW-0804">Transcription</keyword>
<keyword evidence="4 7" id="KW-0010">Activator</keyword>
<dbReference type="AlphaFoldDB" id="A0A165E1Z3"/>
<dbReference type="Pfam" id="PF10744">
    <property type="entry name" value="Med1"/>
    <property type="match status" value="1"/>
</dbReference>
<protein>
    <recommendedName>
        <fullName evidence="7">Mediator of RNA polymerase II transcription subunit 1</fullName>
    </recommendedName>
    <alternativeName>
        <fullName evidence="7">Mediator complex subunit 1</fullName>
    </alternativeName>
</protein>
<evidence type="ECO:0000259" key="8">
    <source>
        <dbReference type="Pfam" id="PF10744"/>
    </source>
</evidence>
<comment type="similarity">
    <text evidence="2 7">Belongs to the Mediator complex subunit 1 family.</text>
</comment>
<sequence>MSTATSATQNAGGEASIIDAVDRLLDLKLPDHVQPSAFHLFAHDEPPLQALRDIAQTAFGVSVALGSYQGLVLTEPKTVAGLRQQSSDARTLHTNAASIKATIDALRAHLPGAYGEDIPLDRDVLPWLLQRLEVWCKAVGMDFFHDPAQNDELTCLMAGKIIVVDIVFTIRPAKATTLKSLKLSYASATEGSTSSPLFIPDESDPSESYTLDKSLFEALGAFVEHVQKGGDTVLPDASHAAKLGETFRTHLKYLVKLDALASSGASGEHSMQWLNGVHTVAQLSWGLSRAEAELTRSLLKVQSTPLDIFLVRSHALPLPYLKGANISFLAHVSPLAYMRLVRTLSPSSSDRTHLFDVPLSVLRDNVQRGLPVNTSGFTVATLSLHPALSDPAYANGYTVSSRPSFDPQLVLPSDLQARPSYNFPEDPSSTFMLTIEGQGIIMAESRMREIQRIVGISSSLGSTIYDSMLPSLRFGWPGSWVDMLLQPTMGSSPESYIATYNSPRELHPPVKLRLRAPAEVGFVLSRVPVKSLQQVWAILEIVREQAWINELLQSCDWLPDVGDVGIPDYNNFGDQTLEALLTGTYSPDSLPVHVSIPSSAPALGVEESPPSRPMLRMVVPLQRRPGEAMAPRTSVVTLAMDPSRPRGVRVEVNNTLVESLDEPVRRGGGLGIGGRLWAGLVNG</sequence>
<comment type="subcellular location">
    <subcellularLocation>
        <location evidence="1 7">Nucleus</location>
    </subcellularLocation>
</comment>
<evidence type="ECO:0000256" key="4">
    <source>
        <dbReference type="ARBA" id="ARBA00023159"/>
    </source>
</evidence>
<dbReference type="GO" id="GO:0045944">
    <property type="term" value="P:positive regulation of transcription by RNA polymerase II"/>
    <property type="evidence" value="ECO:0007669"/>
    <property type="project" value="UniProtKB-ARBA"/>
</dbReference>
<dbReference type="STRING" id="1314781.A0A165E1Z3"/>
<evidence type="ECO:0000256" key="3">
    <source>
        <dbReference type="ARBA" id="ARBA00023015"/>
    </source>
</evidence>
<name>A0A165E1Z3_EXIGL</name>
<keyword evidence="3 7" id="KW-0805">Transcription regulation</keyword>
<evidence type="ECO:0000256" key="1">
    <source>
        <dbReference type="ARBA" id="ARBA00004123"/>
    </source>
</evidence>
<comment type="function">
    <text evidence="7">Component of the Mediator complex, a coactivator involved in the regulated transcription of nearly all RNA polymerase II-dependent genes. Mediator functions as a bridge to convey information from gene-specific regulatory proteins to the basal RNA polymerase II transcription machinery. Mediator is recruited to promoters by direct interactions with regulatory proteins and serves as a scaffold for the assembly of a functional preinitiation complex with RNA polymerase II and the general transcription factors.</text>
</comment>
<dbReference type="GO" id="GO:0016592">
    <property type="term" value="C:mediator complex"/>
    <property type="evidence" value="ECO:0007669"/>
    <property type="project" value="InterPro"/>
</dbReference>
<evidence type="ECO:0000256" key="6">
    <source>
        <dbReference type="ARBA" id="ARBA00023242"/>
    </source>
</evidence>
<dbReference type="EMBL" id="KV426173">
    <property type="protein sequence ID" value="KZV85891.1"/>
    <property type="molecule type" value="Genomic_DNA"/>
</dbReference>
<evidence type="ECO:0000256" key="7">
    <source>
        <dbReference type="RuleBase" id="RU364059"/>
    </source>
</evidence>
<reference evidence="9 10" key="1">
    <citation type="journal article" date="2016" name="Mol. Biol. Evol.">
        <title>Comparative Genomics of Early-Diverging Mushroom-Forming Fungi Provides Insights into the Origins of Lignocellulose Decay Capabilities.</title>
        <authorList>
            <person name="Nagy L.G."/>
            <person name="Riley R."/>
            <person name="Tritt A."/>
            <person name="Adam C."/>
            <person name="Daum C."/>
            <person name="Floudas D."/>
            <person name="Sun H."/>
            <person name="Yadav J.S."/>
            <person name="Pangilinan J."/>
            <person name="Larsson K.H."/>
            <person name="Matsuura K."/>
            <person name="Barry K."/>
            <person name="Labutti K."/>
            <person name="Kuo R."/>
            <person name="Ohm R.A."/>
            <person name="Bhattacharya S.S."/>
            <person name="Shirouzu T."/>
            <person name="Yoshinaga Y."/>
            <person name="Martin F.M."/>
            <person name="Grigoriev I.V."/>
            <person name="Hibbett D.S."/>
        </authorList>
    </citation>
    <scope>NUCLEOTIDE SEQUENCE [LARGE SCALE GENOMIC DNA]</scope>
    <source>
        <strain evidence="9 10">HHB12029</strain>
    </source>
</reference>
<dbReference type="Proteomes" id="UP000077266">
    <property type="component" value="Unassembled WGS sequence"/>
</dbReference>
<feature type="domain" description="Mediator complex subunit Med1" evidence="8">
    <location>
        <begin position="129"/>
        <end position="262"/>
    </location>
</feature>
<dbReference type="InterPro" id="IPR019680">
    <property type="entry name" value="Mediator_Med1"/>
</dbReference>
<evidence type="ECO:0000313" key="10">
    <source>
        <dbReference type="Proteomes" id="UP000077266"/>
    </source>
</evidence>